<gene>
    <name evidence="1" type="ORF">QM480_16380</name>
</gene>
<evidence type="ECO:0000313" key="1">
    <source>
        <dbReference type="EMBL" id="MDI9865922.1"/>
    </source>
</evidence>
<dbReference type="PROSITE" id="PS51257">
    <property type="entry name" value="PROKAR_LIPOPROTEIN"/>
    <property type="match status" value="1"/>
</dbReference>
<protein>
    <recommendedName>
        <fullName evidence="3">DUF4374 domain-containing protein</fullName>
    </recommendedName>
</protein>
<keyword evidence="2" id="KW-1185">Reference proteome</keyword>
<reference evidence="1 2" key="1">
    <citation type="submission" date="2023-05" db="EMBL/GenBank/DDBJ databases">
        <title>Novel species of genus Flectobacillus isolated from stream in China.</title>
        <authorList>
            <person name="Lu H."/>
        </authorList>
    </citation>
    <scope>NUCLEOTIDE SEQUENCE [LARGE SCALE GENOMIC DNA]</scope>
    <source>
        <strain evidence="1 2">DC10W</strain>
    </source>
</reference>
<comment type="caution">
    <text evidence="1">The sequence shown here is derived from an EMBL/GenBank/DDBJ whole genome shotgun (WGS) entry which is preliminary data.</text>
</comment>
<dbReference type="EMBL" id="JASHID010000012">
    <property type="protein sequence ID" value="MDI9865922.1"/>
    <property type="molecule type" value="Genomic_DNA"/>
</dbReference>
<organism evidence="1 2">
    <name type="scientific">Flectobacillus longus</name>
    <dbReference type="NCBI Taxonomy" id="2984207"/>
    <lineage>
        <taxon>Bacteria</taxon>
        <taxon>Pseudomonadati</taxon>
        <taxon>Bacteroidota</taxon>
        <taxon>Cytophagia</taxon>
        <taxon>Cytophagales</taxon>
        <taxon>Flectobacillaceae</taxon>
        <taxon>Flectobacillus</taxon>
    </lineage>
</organism>
<proteinExistence type="predicted"/>
<name>A0ABT6YQR3_9BACT</name>
<evidence type="ECO:0000313" key="2">
    <source>
        <dbReference type="Proteomes" id="UP001236569"/>
    </source>
</evidence>
<dbReference type="SUPFAM" id="SSF63825">
    <property type="entry name" value="YWTD domain"/>
    <property type="match status" value="1"/>
</dbReference>
<dbReference type="Proteomes" id="UP001236569">
    <property type="component" value="Unassembled WGS sequence"/>
</dbReference>
<accession>A0ABT6YQR3</accession>
<evidence type="ECO:0008006" key="3">
    <source>
        <dbReference type="Google" id="ProtNLM"/>
    </source>
</evidence>
<sequence length="438" mass="47619">MKNQFKTLSIIAATVYTLSSCTKVDSSENVDPITNQDRWITVAGALMSTAPGDGNGGTMVYSVSKEDARNPNVSINVYDKGFPVKSTRTARLQSSEDGNTLFNIAYSGDNGGEFARYKVNGAGSFTQQDVTVNISQYATTTPRWSKLYDGDKTGVALNVTGIAANNATDKTKSFQYYRGIATVLSLDLQNVLINGYKQYQIPLATTEELNGHCIFRLDAPVLNKAQNKLILGTWMRKYNPATGLTESTFDRLGSKSVIVDYPSLENPKVITSTVGFGDNSGYRSPNAFVATDGNIYQATQRDSKGSHILRINQNNEYDNSYVFSLDAALGVKGVYVDCWKYAGNGIAYALYTHDGTTQGYIARLDLNAKTATKIDITYDTDLNFGQYQGVLVSGDEVFVAVTPVGKDGNIYIFNKKTGTVTKGATLVNKAGNHYIGVF</sequence>
<dbReference type="RefSeq" id="WP_283370850.1">
    <property type="nucleotide sequence ID" value="NZ_JASHID010000012.1"/>
</dbReference>